<sequence>MVDHSIDHEAQERMARVARQLRETERVSNPGVVTEARRLVSQIRRGTADAAVLHKLAAIIEREERRYQELVGDPYLQNQRGIYTIGKVLNLVKLDDEEDLDDLAWHFLTDRNADPALRAATARLALSVLFCTGYQHPMDDENTMKRVHDWAVGDQSNKDLQGLEGRRLKTYSTGLLAIALTSDEAAGQLVLPSHRPGFPIPDIRHRH</sequence>
<evidence type="ECO:0000256" key="1">
    <source>
        <dbReference type="ARBA" id="ARBA00004123"/>
    </source>
</evidence>
<dbReference type="PANTHER" id="PTHR13129">
    <property type="entry name" value="VPRBP PROTEIN-RELATED"/>
    <property type="match status" value="1"/>
</dbReference>
<dbReference type="PANTHER" id="PTHR13129:SF4">
    <property type="entry name" value="DDB1- AND CUL4-ASSOCIATED FACTOR 1"/>
    <property type="match status" value="1"/>
</dbReference>
<evidence type="ECO:0000313" key="4">
    <source>
        <dbReference type="Proteomes" id="UP001190700"/>
    </source>
</evidence>
<keyword evidence="4" id="KW-1185">Reference proteome</keyword>
<keyword evidence="2" id="KW-0539">Nucleus</keyword>
<gene>
    <name evidence="3" type="ORF">CYMTET_20001</name>
</gene>
<dbReference type="GO" id="GO:0005634">
    <property type="term" value="C:nucleus"/>
    <property type="evidence" value="ECO:0007669"/>
    <property type="project" value="UniProtKB-SubCell"/>
</dbReference>
<evidence type="ECO:0000256" key="2">
    <source>
        <dbReference type="ARBA" id="ARBA00023242"/>
    </source>
</evidence>
<name>A0AAE0G5K2_9CHLO</name>
<evidence type="ECO:0000313" key="3">
    <source>
        <dbReference type="EMBL" id="KAK3271665.1"/>
    </source>
</evidence>
<comment type="subcellular location">
    <subcellularLocation>
        <location evidence="1">Nucleus</location>
    </subcellularLocation>
</comment>
<dbReference type="GO" id="GO:0080008">
    <property type="term" value="C:Cul4-RING E3 ubiquitin ligase complex"/>
    <property type="evidence" value="ECO:0007669"/>
    <property type="project" value="TreeGrafter"/>
</dbReference>
<comment type="caution">
    <text evidence="3">The sequence shown here is derived from an EMBL/GenBank/DDBJ whole genome shotgun (WGS) entry which is preliminary data.</text>
</comment>
<dbReference type="InterPro" id="IPR033270">
    <property type="entry name" value="VPRBP/DCAF1"/>
</dbReference>
<proteinExistence type="predicted"/>
<dbReference type="GO" id="GO:0016567">
    <property type="term" value="P:protein ubiquitination"/>
    <property type="evidence" value="ECO:0007669"/>
    <property type="project" value="InterPro"/>
</dbReference>
<reference evidence="3 4" key="1">
    <citation type="journal article" date="2015" name="Genome Biol. Evol.">
        <title>Comparative Genomics of a Bacterivorous Green Alga Reveals Evolutionary Causalities and Consequences of Phago-Mixotrophic Mode of Nutrition.</title>
        <authorList>
            <person name="Burns J.A."/>
            <person name="Paasch A."/>
            <person name="Narechania A."/>
            <person name="Kim E."/>
        </authorList>
    </citation>
    <scope>NUCLEOTIDE SEQUENCE [LARGE SCALE GENOMIC DNA]</scope>
    <source>
        <strain evidence="3 4">PLY_AMNH</strain>
    </source>
</reference>
<organism evidence="3 4">
    <name type="scientific">Cymbomonas tetramitiformis</name>
    <dbReference type="NCBI Taxonomy" id="36881"/>
    <lineage>
        <taxon>Eukaryota</taxon>
        <taxon>Viridiplantae</taxon>
        <taxon>Chlorophyta</taxon>
        <taxon>Pyramimonadophyceae</taxon>
        <taxon>Pyramimonadales</taxon>
        <taxon>Pyramimonadaceae</taxon>
        <taxon>Cymbomonas</taxon>
    </lineage>
</organism>
<dbReference type="EMBL" id="LGRX02009467">
    <property type="protein sequence ID" value="KAK3271665.1"/>
    <property type="molecule type" value="Genomic_DNA"/>
</dbReference>
<dbReference type="Proteomes" id="UP001190700">
    <property type="component" value="Unassembled WGS sequence"/>
</dbReference>
<protein>
    <submittedName>
        <fullName evidence="3">Uncharacterized protein</fullName>
    </submittedName>
</protein>
<dbReference type="AlphaFoldDB" id="A0AAE0G5K2"/>
<accession>A0AAE0G5K2</accession>